<sequence>MLPIERSESSPNERSISSSASVAVPVPCSESWKNLINFIILLGGSCFFALTLPKPDCLSVKRSVSKALTDCVNTTGSKEVGISMDLIGVEAILVSISNWFNSGRMSFLADRTELSGDELKRESSLISSTNDFPILLSMLVSKNFPWCDSSWLEKSDDSSKGCVELANASSSSWSS</sequence>
<dbReference type="Proteomes" id="UP000774326">
    <property type="component" value="Unassembled WGS sequence"/>
</dbReference>
<gene>
    <name evidence="1" type="ORF">WICPIJ_000785</name>
</gene>
<keyword evidence="2" id="KW-1185">Reference proteome</keyword>
<comment type="caution">
    <text evidence="1">The sequence shown here is derived from an EMBL/GenBank/DDBJ whole genome shotgun (WGS) entry which is preliminary data.</text>
</comment>
<dbReference type="AlphaFoldDB" id="A0A9P8TRJ9"/>
<proteinExistence type="predicted"/>
<dbReference type="EMBL" id="JAEUBG010000455">
    <property type="protein sequence ID" value="KAH3688234.1"/>
    <property type="molecule type" value="Genomic_DNA"/>
</dbReference>
<accession>A0A9P8TRJ9</accession>
<reference evidence="1" key="1">
    <citation type="journal article" date="2021" name="Open Biol.">
        <title>Shared evolutionary footprints suggest mitochondrial oxidative damage underlies multiple complex I losses in fungi.</title>
        <authorList>
            <person name="Schikora-Tamarit M.A."/>
            <person name="Marcet-Houben M."/>
            <person name="Nosek J."/>
            <person name="Gabaldon T."/>
        </authorList>
    </citation>
    <scope>NUCLEOTIDE SEQUENCE</scope>
    <source>
        <strain evidence="1">CBS2887</strain>
    </source>
</reference>
<name>A0A9P8TRJ9_WICPI</name>
<organism evidence="1 2">
    <name type="scientific">Wickerhamomyces pijperi</name>
    <name type="common">Yeast</name>
    <name type="synonym">Pichia pijperi</name>
    <dbReference type="NCBI Taxonomy" id="599730"/>
    <lineage>
        <taxon>Eukaryota</taxon>
        <taxon>Fungi</taxon>
        <taxon>Dikarya</taxon>
        <taxon>Ascomycota</taxon>
        <taxon>Saccharomycotina</taxon>
        <taxon>Saccharomycetes</taxon>
        <taxon>Phaffomycetales</taxon>
        <taxon>Wickerhamomycetaceae</taxon>
        <taxon>Wickerhamomyces</taxon>
    </lineage>
</organism>
<evidence type="ECO:0000313" key="2">
    <source>
        <dbReference type="Proteomes" id="UP000774326"/>
    </source>
</evidence>
<reference evidence="1" key="2">
    <citation type="submission" date="2021-01" db="EMBL/GenBank/DDBJ databases">
        <authorList>
            <person name="Schikora-Tamarit M.A."/>
        </authorList>
    </citation>
    <scope>NUCLEOTIDE SEQUENCE</scope>
    <source>
        <strain evidence="1">CBS2887</strain>
    </source>
</reference>
<evidence type="ECO:0000313" key="1">
    <source>
        <dbReference type="EMBL" id="KAH3688234.1"/>
    </source>
</evidence>
<protein>
    <submittedName>
        <fullName evidence="1">Uncharacterized protein</fullName>
    </submittedName>
</protein>